<keyword evidence="3" id="KW-1185">Reference proteome</keyword>
<evidence type="ECO:0000313" key="2">
    <source>
        <dbReference type="EMBL" id="MBW0474225.1"/>
    </source>
</evidence>
<gene>
    <name evidence="2" type="ORF">O181_013940</name>
</gene>
<proteinExistence type="predicted"/>
<protein>
    <submittedName>
        <fullName evidence="2">Uncharacterized protein</fullName>
    </submittedName>
</protein>
<evidence type="ECO:0000313" key="3">
    <source>
        <dbReference type="Proteomes" id="UP000765509"/>
    </source>
</evidence>
<dbReference type="EMBL" id="AVOT02003669">
    <property type="protein sequence ID" value="MBW0474225.1"/>
    <property type="molecule type" value="Genomic_DNA"/>
</dbReference>
<name>A0A9Q3C0Y3_9BASI</name>
<evidence type="ECO:0000256" key="1">
    <source>
        <dbReference type="SAM" id="MobiDB-lite"/>
    </source>
</evidence>
<organism evidence="2 3">
    <name type="scientific">Austropuccinia psidii MF-1</name>
    <dbReference type="NCBI Taxonomy" id="1389203"/>
    <lineage>
        <taxon>Eukaryota</taxon>
        <taxon>Fungi</taxon>
        <taxon>Dikarya</taxon>
        <taxon>Basidiomycota</taxon>
        <taxon>Pucciniomycotina</taxon>
        <taxon>Pucciniomycetes</taxon>
        <taxon>Pucciniales</taxon>
        <taxon>Sphaerophragmiaceae</taxon>
        <taxon>Austropuccinia</taxon>
    </lineage>
</organism>
<comment type="caution">
    <text evidence="2">The sequence shown here is derived from an EMBL/GenBank/DDBJ whole genome shotgun (WGS) entry which is preliminary data.</text>
</comment>
<accession>A0A9Q3C0Y3</accession>
<reference evidence="2" key="1">
    <citation type="submission" date="2021-03" db="EMBL/GenBank/DDBJ databases">
        <title>Draft genome sequence of rust myrtle Austropuccinia psidii MF-1, a brazilian biotype.</title>
        <authorList>
            <person name="Quecine M.C."/>
            <person name="Pachon D.M.R."/>
            <person name="Bonatelli M.L."/>
            <person name="Correr F.H."/>
            <person name="Franceschini L.M."/>
            <person name="Leite T.F."/>
            <person name="Margarido G.R.A."/>
            <person name="Almeida C.A."/>
            <person name="Ferrarezi J.A."/>
            <person name="Labate C.A."/>
        </authorList>
    </citation>
    <scope>NUCLEOTIDE SEQUENCE</scope>
    <source>
        <strain evidence="2">MF-1</strain>
    </source>
</reference>
<dbReference type="Proteomes" id="UP000765509">
    <property type="component" value="Unassembled WGS sequence"/>
</dbReference>
<dbReference type="AlphaFoldDB" id="A0A9Q3C0Y3"/>
<sequence>MSHPYDSNHYISPLSYPGLVHNFRNEDNDWHKNPNHPYLLPLINSDLYAQSIPSTHASTSQIYTPSTHASSSQIYTQRPVENSRISGST</sequence>
<feature type="region of interest" description="Disordered" evidence="1">
    <location>
        <begin position="55"/>
        <end position="89"/>
    </location>
</feature>